<dbReference type="Proteomes" id="UP000050761">
    <property type="component" value="Unassembled WGS sequence"/>
</dbReference>
<reference evidence="2 3" key="1">
    <citation type="submission" date="2018-11" db="EMBL/GenBank/DDBJ databases">
        <authorList>
            <consortium name="Pathogen Informatics"/>
        </authorList>
    </citation>
    <scope>NUCLEOTIDE SEQUENCE [LARGE SCALE GENOMIC DNA]</scope>
</reference>
<keyword evidence="1" id="KW-0472">Membrane</keyword>
<keyword evidence="3" id="KW-1185">Reference proteome</keyword>
<evidence type="ECO:0000313" key="2">
    <source>
        <dbReference type="EMBL" id="VDO91684.1"/>
    </source>
</evidence>
<keyword evidence="1" id="KW-0812">Transmembrane</keyword>
<protein>
    <submittedName>
        <fullName evidence="4">Acyltransferase</fullName>
    </submittedName>
</protein>
<feature type="transmembrane region" description="Helical" evidence="1">
    <location>
        <begin position="12"/>
        <end position="29"/>
    </location>
</feature>
<accession>A0A183FVG7</accession>
<evidence type="ECO:0000313" key="4">
    <source>
        <dbReference type="WBParaSite" id="HPBE_0001230501-mRNA-1"/>
    </source>
</evidence>
<evidence type="ECO:0000313" key="3">
    <source>
        <dbReference type="Proteomes" id="UP000050761"/>
    </source>
</evidence>
<accession>A0A3P8A5G9</accession>
<reference evidence="4" key="2">
    <citation type="submission" date="2019-09" db="UniProtKB">
        <authorList>
            <consortium name="WormBaseParasite"/>
        </authorList>
    </citation>
    <scope>IDENTIFICATION</scope>
</reference>
<dbReference type="OrthoDB" id="10534130at2759"/>
<dbReference type="WBParaSite" id="HPBE_0001230501-mRNA-1">
    <property type="protein sequence ID" value="HPBE_0001230501-mRNA-1"/>
    <property type="gene ID" value="HPBE_0001230501"/>
</dbReference>
<sequence length="85" mass="9550">MEGLVGLADALFWRFVLATSVLFSLNFLVNRMLPDDLPNSLKVARALSWPAHACLTFYHLVRLAPQTEEMQKRTHSLGLALAQVK</sequence>
<dbReference type="AlphaFoldDB" id="A0A183FVG7"/>
<gene>
    <name evidence="2" type="ORF">HPBE_LOCUS12308</name>
</gene>
<name>A0A183FVG7_HELPZ</name>
<organism evidence="3 4">
    <name type="scientific">Heligmosomoides polygyrus</name>
    <name type="common">Parasitic roundworm</name>
    <dbReference type="NCBI Taxonomy" id="6339"/>
    <lineage>
        <taxon>Eukaryota</taxon>
        <taxon>Metazoa</taxon>
        <taxon>Ecdysozoa</taxon>
        <taxon>Nematoda</taxon>
        <taxon>Chromadorea</taxon>
        <taxon>Rhabditida</taxon>
        <taxon>Rhabditina</taxon>
        <taxon>Rhabditomorpha</taxon>
        <taxon>Strongyloidea</taxon>
        <taxon>Heligmosomidae</taxon>
        <taxon>Heligmosomoides</taxon>
    </lineage>
</organism>
<evidence type="ECO:0000256" key="1">
    <source>
        <dbReference type="SAM" id="Phobius"/>
    </source>
</evidence>
<keyword evidence="1" id="KW-1133">Transmembrane helix</keyword>
<proteinExistence type="predicted"/>
<dbReference type="EMBL" id="UZAH01027445">
    <property type="protein sequence ID" value="VDO91684.1"/>
    <property type="molecule type" value="Genomic_DNA"/>
</dbReference>